<dbReference type="GO" id="GO:0005524">
    <property type="term" value="F:ATP binding"/>
    <property type="evidence" value="ECO:0007669"/>
    <property type="project" value="UniProtKB-KW"/>
</dbReference>
<dbReference type="Gene3D" id="3.40.50.300">
    <property type="entry name" value="P-loop containing nucleotide triphosphate hydrolases"/>
    <property type="match status" value="1"/>
</dbReference>
<keyword evidence="3" id="KW-0813">Transport</keyword>
<evidence type="ECO:0000256" key="4">
    <source>
        <dbReference type="ARBA" id="ARBA00022475"/>
    </source>
</evidence>
<keyword evidence="5" id="KW-0997">Cell inner membrane</keyword>
<evidence type="ECO:0000313" key="11">
    <source>
        <dbReference type="EMBL" id="MDZ5473780.1"/>
    </source>
</evidence>
<evidence type="ECO:0000256" key="1">
    <source>
        <dbReference type="ARBA" id="ARBA00004202"/>
    </source>
</evidence>
<keyword evidence="8" id="KW-1278">Translocase</keyword>
<evidence type="ECO:0000256" key="8">
    <source>
        <dbReference type="ARBA" id="ARBA00022967"/>
    </source>
</evidence>
<dbReference type="SUPFAM" id="SSF52540">
    <property type="entry name" value="P-loop containing nucleoside triphosphate hydrolases"/>
    <property type="match status" value="1"/>
</dbReference>
<dbReference type="InterPro" id="IPR003593">
    <property type="entry name" value="AAA+_ATPase"/>
</dbReference>
<accession>A0ABU5J2Y7</accession>
<dbReference type="InterPro" id="IPR027417">
    <property type="entry name" value="P-loop_NTPase"/>
</dbReference>
<dbReference type="InterPro" id="IPR013563">
    <property type="entry name" value="Oligopep_ABC_C"/>
</dbReference>
<evidence type="ECO:0000313" key="12">
    <source>
        <dbReference type="Proteomes" id="UP001290455"/>
    </source>
</evidence>
<dbReference type="CDD" id="cd03257">
    <property type="entry name" value="ABC_NikE_OppD_transporters"/>
    <property type="match status" value="1"/>
</dbReference>
<evidence type="ECO:0000259" key="10">
    <source>
        <dbReference type="PROSITE" id="PS50893"/>
    </source>
</evidence>
<evidence type="ECO:0000256" key="3">
    <source>
        <dbReference type="ARBA" id="ARBA00022448"/>
    </source>
</evidence>
<feature type="domain" description="ABC transporter" evidence="10">
    <location>
        <begin position="4"/>
        <end position="249"/>
    </location>
</feature>
<reference evidence="11 12" key="1">
    <citation type="submission" date="2023-11" db="EMBL/GenBank/DDBJ databases">
        <title>Bacillus jintuensis, isolated from a mudflat on the Beibu Gulf coast.</title>
        <authorList>
            <person name="Li M."/>
        </authorList>
    </citation>
    <scope>NUCLEOTIDE SEQUENCE [LARGE SCALE GENOMIC DNA]</scope>
    <source>
        <strain evidence="11 12">31A1R</strain>
    </source>
</reference>
<comment type="subcellular location">
    <subcellularLocation>
        <location evidence="1">Cell membrane</location>
        <topology evidence="1">Peripheral membrane protein</topology>
    </subcellularLocation>
</comment>
<gene>
    <name evidence="11" type="ORF">SM124_18845</name>
</gene>
<dbReference type="InterPro" id="IPR050388">
    <property type="entry name" value="ABC_Ni/Peptide_Import"/>
</dbReference>
<dbReference type="EMBL" id="JAXOFX010000016">
    <property type="protein sequence ID" value="MDZ5473780.1"/>
    <property type="molecule type" value="Genomic_DNA"/>
</dbReference>
<evidence type="ECO:0000256" key="6">
    <source>
        <dbReference type="ARBA" id="ARBA00022741"/>
    </source>
</evidence>
<comment type="caution">
    <text evidence="11">The sequence shown here is derived from an EMBL/GenBank/DDBJ whole genome shotgun (WGS) entry which is preliminary data.</text>
</comment>
<keyword evidence="9" id="KW-0472">Membrane</keyword>
<evidence type="ECO:0000256" key="7">
    <source>
        <dbReference type="ARBA" id="ARBA00022840"/>
    </source>
</evidence>
<evidence type="ECO:0000256" key="2">
    <source>
        <dbReference type="ARBA" id="ARBA00005417"/>
    </source>
</evidence>
<dbReference type="RefSeq" id="WP_322448072.1">
    <property type="nucleotide sequence ID" value="NZ_JAXOFX010000016.1"/>
</dbReference>
<dbReference type="Proteomes" id="UP001290455">
    <property type="component" value="Unassembled WGS sequence"/>
</dbReference>
<keyword evidence="7 11" id="KW-0067">ATP-binding</keyword>
<sequence length="276" mass="31029">MSVLKIENLTIKKQEETIVDNVCIDIKAGEWLALVGESGSGKSVTATVIGGLLPKALKIESGNILLENQNILNLNERAFRKIRGKQISYIFQDYQGAFSPFIKIGKQFDEMLASHTTWKKRERVELTLHMLDSVNLSAQQVYNNYPFQLSGGQVQRAAIAIATILKPKLLIADEPTTALDSLTSLKVLELIYNLKEQTGCAVLFITHDLRHVKKYANNLSIMLRGKLVEYGDKKEIVEKPKHEYTKQLLSAIPPLRNSPTRLLTINTEKEKEVTIV</sequence>
<dbReference type="Pfam" id="PF08352">
    <property type="entry name" value="oligo_HPY"/>
    <property type="match status" value="1"/>
</dbReference>
<proteinExistence type="inferred from homology"/>
<protein>
    <submittedName>
        <fullName evidence="11">ABC transporter ATP-binding protein</fullName>
    </submittedName>
</protein>
<keyword evidence="12" id="KW-1185">Reference proteome</keyword>
<dbReference type="SMART" id="SM00382">
    <property type="entry name" value="AAA"/>
    <property type="match status" value="1"/>
</dbReference>
<dbReference type="PROSITE" id="PS50893">
    <property type="entry name" value="ABC_TRANSPORTER_2"/>
    <property type="match status" value="1"/>
</dbReference>
<evidence type="ECO:0000256" key="5">
    <source>
        <dbReference type="ARBA" id="ARBA00022519"/>
    </source>
</evidence>
<comment type="similarity">
    <text evidence="2">Belongs to the ABC transporter superfamily.</text>
</comment>
<evidence type="ECO:0000256" key="9">
    <source>
        <dbReference type="ARBA" id="ARBA00023136"/>
    </source>
</evidence>
<name>A0ABU5J2Y7_9BACI</name>
<keyword evidence="4" id="KW-1003">Cell membrane</keyword>
<dbReference type="PANTHER" id="PTHR43297">
    <property type="entry name" value="OLIGOPEPTIDE TRANSPORT ATP-BINDING PROTEIN APPD"/>
    <property type="match status" value="1"/>
</dbReference>
<dbReference type="PANTHER" id="PTHR43297:SF14">
    <property type="entry name" value="ATPASE AAA-TYPE CORE DOMAIN-CONTAINING PROTEIN"/>
    <property type="match status" value="1"/>
</dbReference>
<keyword evidence="6" id="KW-0547">Nucleotide-binding</keyword>
<organism evidence="11 12">
    <name type="scientific">Robertmurraya mangrovi</name>
    <dbReference type="NCBI Taxonomy" id="3098077"/>
    <lineage>
        <taxon>Bacteria</taxon>
        <taxon>Bacillati</taxon>
        <taxon>Bacillota</taxon>
        <taxon>Bacilli</taxon>
        <taxon>Bacillales</taxon>
        <taxon>Bacillaceae</taxon>
        <taxon>Robertmurraya</taxon>
    </lineage>
</organism>
<dbReference type="Pfam" id="PF00005">
    <property type="entry name" value="ABC_tran"/>
    <property type="match status" value="1"/>
</dbReference>
<dbReference type="InterPro" id="IPR003439">
    <property type="entry name" value="ABC_transporter-like_ATP-bd"/>
</dbReference>